<name>A0A5J9VBU9_9POAL</name>
<dbReference type="AlphaFoldDB" id="A0A5J9VBU9"/>
<sequence>MGGYNAHGTGAHMVNGQFLHPPRTPPGNKTSGEDEHNMERLMSLFDIKSQYLSLGDPKVK</sequence>
<gene>
    <name evidence="2" type="ORF">EJB05_25252</name>
</gene>
<evidence type="ECO:0000256" key="1">
    <source>
        <dbReference type="SAM" id="MobiDB-lite"/>
    </source>
</evidence>
<feature type="region of interest" description="Disordered" evidence="1">
    <location>
        <begin position="1"/>
        <end position="37"/>
    </location>
</feature>
<proteinExistence type="predicted"/>
<dbReference type="OrthoDB" id="8062037at2759"/>
<evidence type="ECO:0000313" key="2">
    <source>
        <dbReference type="EMBL" id="TVU33435.1"/>
    </source>
</evidence>
<keyword evidence="3" id="KW-1185">Reference proteome</keyword>
<reference evidence="2 3" key="1">
    <citation type="journal article" date="2019" name="Sci. Rep.">
        <title>A high-quality genome of Eragrostis curvula grass provides insights into Poaceae evolution and supports new strategies to enhance forage quality.</title>
        <authorList>
            <person name="Carballo J."/>
            <person name="Santos B.A.C.M."/>
            <person name="Zappacosta D."/>
            <person name="Garbus I."/>
            <person name="Selva J.P."/>
            <person name="Gallo C.A."/>
            <person name="Diaz A."/>
            <person name="Albertini E."/>
            <person name="Caccamo M."/>
            <person name="Echenique V."/>
        </authorList>
    </citation>
    <scope>NUCLEOTIDE SEQUENCE [LARGE SCALE GENOMIC DNA]</scope>
    <source>
        <strain evidence="3">cv. Victoria</strain>
        <tissue evidence="2">Leaf</tissue>
    </source>
</reference>
<evidence type="ECO:0000313" key="3">
    <source>
        <dbReference type="Proteomes" id="UP000324897"/>
    </source>
</evidence>
<organism evidence="2 3">
    <name type="scientific">Eragrostis curvula</name>
    <name type="common">weeping love grass</name>
    <dbReference type="NCBI Taxonomy" id="38414"/>
    <lineage>
        <taxon>Eukaryota</taxon>
        <taxon>Viridiplantae</taxon>
        <taxon>Streptophyta</taxon>
        <taxon>Embryophyta</taxon>
        <taxon>Tracheophyta</taxon>
        <taxon>Spermatophyta</taxon>
        <taxon>Magnoliopsida</taxon>
        <taxon>Liliopsida</taxon>
        <taxon>Poales</taxon>
        <taxon>Poaceae</taxon>
        <taxon>PACMAD clade</taxon>
        <taxon>Chloridoideae</taxon>
        <taxon>Eragrostideae</taxon>
        <taxon>Eragrostidinae</taxon>
        <taxon>Eragrostis</taxon>
    </lineage>
</organism>
<dbReference type="EMBL" id="RWGY01000011">
    <property type="protein sequence ID" value="TVU33435.1"/>
    <property type="molecule type" value="Genomic_DNA"/>
</dbReference>
<comment type="caution">
    <text evidence="2">The sequence shown here is derived from an EMBL/GenBank/DDBJ whole genome shotgun (WGS) entry which is preliminary data.</text>
</comment>
<protein>
    <submittedName>
        <fullName evidence="2">Uncharacterized protein</fullName>
    </submittedName>
</protein>
<dbReference type="Proteomes" id="UP000324897">
    <property type="component" value="Chromosome 1"/>
</dbReference>
<accession>A0A5J9VBU9</accession>
<dbReference type="Gramene" id="TVU33435">
    <property type="protein sequence ID" value="TVU33435"/>
    <property type="gene ID" value="EJB05_25252"/>
</dbReference>